<keyword evidence="1" id="KW-0472">Membrane</keyword>
<dbReference type="AlphaFoldDB" id="A0A5J5IBH8"/>
<evidence type="ECO:0000313" key="2">
    <source>
        <dbReference type="EMBL" id="KAA9020674.1"/>
    </source>
</evidence>
<reference evidence="4 5" key="1">
    <citation type="submission" date="2019-09" db="EMBL/GenBank/DDBJ databases">
        <authorList>
            <person name="Feng G."/>
        </authorList>
    </citation>
    <scope>NUCLEOTIDE SEQUENCE [LARGE SCALE GENOMIC DNA]</scope>
    <source>
        <strain evidence="3 4">KACC 19283</strain>
        <strain evidence="2 5">KACC 19284</strain>
    </source>
</reference>
<feature type="transmembrane region" description="Helical" evidence="1">
    <location>
        <begin position="50"/>
        <end position="70"/>
    </location>
</feature>
<evidence type="ECO:0000313" key="5">
    <source>
        <dbReference type="Proteomes" id="UP000326364"/>
    </source>
</evidence>
<dbReference type="RefSeq" id="WP_120249631.1">
    <property type="nucleotide sequence ID" value="NZ_JBNNIY010000006.1"/>
</dbReference>
<evidence type="ECO:0000313" key="4">
    <source>
        <dbReference type="Proteomes" id="UP000325933"/>
    </source>
</evidence>
<keyword evidence="1" id="KW-1133">Transmembrane helix</keyword>
<evidence type="ECO:0008006" key="6">
    <source>
        <dbReference type="Google" id="ProtNLM"/>
    </source>
</evidence>
<keyword evidence="5" id="KW-1185">Reference proteome</keyword>
<gene>
    <name evidence="3" type="ORF">F4U95_03125</name>
    <name evidence="2" type="ORF">F4U96_03125</name>
</gene>
<sequence>MASRASPAPRYRLAVASRVLAAIPLNYALTAIATALLARHLPLSRAEATIAATLTSFLIFALIAMAIFHARSTAKVWLWMVGSTALLGGLLALSLQLGGRA</sequence>
<dbReference type="EMBL" id="VYQB01000002">
    <property type="protein sequence ID" value="KAA9020674.1"/>
    <property type="molecule type" value="Genomic_DNA"/>
</dbReference>
<name>A0A5J5IBH8_9SPHN</name>
<accession>A0A5J5IBH8</accession>
<feature type="transmembrane region" description="Helical" evidence="1">
    <location>
        <begin position="20"/>
        <end position="38"/>
    </location>
</feature>
<evidence type="ECO:0000256" key="1">
    <source>
        <dbReference type="SAM" id="Phobius"/>
    </source>
</evidence>
<organism evidence="3 4">
    <name type="scientific">Sphingobium limneticum</name>
    <dbReference type="NCBI Taxonomy" id="1007511"/>
    <lineage>
        <taxon>Bacteria</taxon>
        <taxon>Pseudomonadati</taxon>
        <taxon>Pseudomonadota</taxon>
        <taxon>Alphaproteobacteria</taxon>
        <taxon>Sphingomonadales</taxon>
        <taxon>Sphingomonadaceae</taxon>
        <taxon>Sphingobium</taxon>
    </lineage>
</organism>
<protein>
    <recommendedName>
        <fullName evidence="6">Iron transporter</fullName>
    </recommendedName>
</protein>
<proteinExistence type="predicted"/>
<keyword evidence="1" id="KW-0812">Transmembrane</keyword>
<comment type="caution">
    <text evidence="3">The sequence shown here is derived from an EMBL/GenBank/DDBJ whole genome shotgun (WGS) entry which is preliminary data.</text>
</comment>
<dbReference type="Proteomes" id="UP000325933">
    <property type="component" value="Unassembled WGS sequence"/>
</dbReference>
<evidence type="ECO:0000313" key="3">
    <source>
        <dbReference type="EMBL" id="KAA9033000.1"/>
    </source>
</evidence>
<dbReference type="Proteomes" id="UP000326364">
    <property type="component" value="Unassembled WGS sequence"/>
</dbReference>
<dbReference type="EMBL" id="VYQA01000002">
    <property type="protein sequence ID" value="KAA9033000.1"/>
    <property type="molecule type" value="Genomic_DNA"/>
</dbReference>
<feature type="transmembrane region" description="Helical" evidence="1">
    <location>
        <begin position="76"/>
        <end position="95"/>
    </location>
</feature>